<dbReference type="EMBL" id="PNGJ01000004">
    <property type="protein sequence ID" value="PMC24270.1"/>
    <property type="molecule type" value="Genomic_DNA"/>
</dbReference>
<dbReference type="InterPro" id="IPR036942">
    <property type="entry name" value="Beta-barrel_TonB_sf"/>
</dbReference>
<keyword evidence="2" id="KW-0472">Membrane</keyword>
<dbReference type="GO" id="GO:0009279">
    <property type="term" value="C:cell outer membrane"/>
    <property type="evidence" value="ECO:0007669"/>
    <property type="project" value="UniProtKB-SubCell"/>
</dbReference>
<dbReference type="Gene3D" id="2.40.170.20">
    <property type="entry name" value="TonB-dependent receptor, beta-barrel domain"/>
    <property type="match status" value="1"/>
</dbReference>
<organism evidence="5 6">
    <name type="scientific">Hoylesella buccalis</name>
    <dbReference type="NCBI Taxonomy" id="28127"/>
    <lineage>
        <taxon>Bacteria</taxon>
        <taxon>Pseudomonadati</taxon>
        <taxon>Bacteroidota</taxon>
        <taxon>Bacteroidia</taxon>
        <taxon>Bacteroidales</taxon>
        <taxon>Prevotellaceae</taxon>
        <taxon>Hoylesella</taxon>
    </lineage>
</organism>
<dbReference type="Proteomes" id="UP000235564">
    <property type="component" value="Unassembled WGS sequence"/>
</dbReference>
<dbReference type="InterPro" id="IPR008969">
    <property type="entry name" value="CarboxyPept-like_regulatory"/>
</dbReference>
<dbReference type="SUPFAM" id="SSF49464">
    <property type="entry name" value="Carboxypeptidase regulatory domain-like"/>
    <property type="match status" value="1"/>
</dbReference>
<dbReference type="AlphaFoldDB" id="A0A2N6QR14"/>
<evidence type="ECO:0000313" key="6">
    <source>
        <dbReference type="Proteomes" id="UP000235564"/>
    </source>
</evidence>
<evidence type="ECO:0000313" key="5">
    <source>
        <dbReference type="EMBL" id="PMC24270.1"/>
    </source>
</evidence>
<dbReference type="Pfam" id="PF14905">
    <property type="entry name" value="OMP_b-brl_3"/>
    <property type="match status" value="1"/>
</dbReference>
<dbReference type="InterPro" id="IPR041700">
    <property type="entry name" value="OMP_b-brl_3"/>
</dbReference>
<evidence type="ECO:0000256" key="2">
    <source>
        <dbReference type="ARBA" id="ARBA00023136"/>
    </source>
</evidence>
<proteinExistence type="predicted"/>
<sequence>MHHKVIFLLFFTMVSTLPLWGQNISGKIVDDSNTPIEYASVICVSLSDTTKVITSTYSKDDGIFILDCSSHKNETLRLKISSVGFHAFQIDVPSDYVFENAIVLKENAIALQDVTVSAYKRAITLAEGKLGIDVGKLTLGITDNVMDVLKRTPGIVISPEGIKVQGNDPLVVIDGVKQRMPMSTLLNYLKSIPASQLKKIYIKSVATAENRLSGENATIEILTKERVKSGFNISNTTHGTLLRNEAYRWGDYIDLRGKYGDLSGSASLGYAKSSLLTRTKESCSYEQVDKLLDQKETRNKDAYFGVLNLTWTPKALNGSLNYFASYYVDDLHHKSQETYKTGEILDKSTSRRISDWTDLLSTNIEYLSADTLKHQFKVSYGLLTGGDNYSQISNNSLGSSLMIDKKMGGYRHIVEAQYKMKLPNFVYTIGSQSYFSKMSETVISQKETDFTVWETIIGLYMSGRFRFHQNLSLYLGLRAEYEHYKYLTTNTSKNREWNFAPYVTMDWKISNNFSTSLYLTMKNNRPGYFSMLPGITYYSDNEYSIGNPYLKSSMQHDFKIQNLLFKYVVVSLGARLNSNTFGTTYSLDSNGIRYTQPKNYADLLYLYGDISVPFSFMQGKLNGSLYLYLRNLSYHDVIKEIKSSESNPKANWYGSGNLYVSYQITDNFGFYINPSFKTRNNLLQVKKEGSMSIDMGMQYTLLKNKNLAFALTVEDLFNQQKLESSYNYGQGIQVINTIAPNTQCVRLSITYNIGHDSKSIRVNKNENDTSRFTK</sequence>
<dbReference type="SUPFAM" id="SSF56935">
    <property type="entry name" value="Porins"/>
    <property type="match status" value="1"/>
</dbReference>
<evidence type="ECO:0000256" key="1">
    <source>
        <dbReference type="ARBA" id="ARBA00004442"/>
    </source>
</evidence>
<feature type="domain" description="Outer membrane protein beta-barrel" evidence="4">
    <location>
        <begin position="432"/>
        <end position="751"/>
    </location>
</feature>
<evidence type="ECO:0000256" key="3">
    <source>
        <dbReference type="ARBA" id="ARBA00023237"/>
    </source>
</evidence>
<comment type="caution">
    <text evidence="5">The sequence shown here is derived from an EMBL/GenBank/DDBJ whole genome shotgun (WGS) entry which is preliminary data.</text>
</comment>
<evidence type="ECO:0000259" key="4">
    <source>
        <dbReference type="Pfam" id="PF14905"/>
    </source>
</evidence>
<gene>
    <name evidence="5" type="ORF">CJ231_06000</name>
</gene>
<keyword evidence="3" id="KW-0998">Cell outer membrane</keyword>
<accession>A0A2N6QR14</accession>
<reference evidence="5 6" key="1">
    <citation type="submission" date="2017-09" db="EMBL/GenBank/DDBJ databases">
        <title>Bacterial strain isolated from the female urinary microbiota.</title>
        <authorList>
            <person name="Thomas-White K."/>
            <person name="Kumar N."/>
            <person name="Forster S."/>
            <person name="Putonti C."/>
            <person name="Lawley T."/>
            <person name="Wolfe A.J."/>
        </authorList>
    </citation>
    <scope>NUCLEOTIDE SEQUENCE [LARGE SCALE GENOMIC DNA]</scope>
    <source>
        <strain evidence="5 6">UMB0536</strain>
    </source>
</reference>
<dbReference type="OrthoDB" id="1014825at2"/>
<name>A0A2N6QR14_9BACT</name>
<protein>
    <recommendedName>
        <fullName evidence="4">Outer membrane protein beta-barrel domain-containing protein</fullName>
    </recommendedName>
</protein>
<comment type="subcellular location">
    <subcellularLocation>
        <location evidence="1">Cell outer membrane</location>
    </subcellularLocation>
</comment>